<dbReference type="CDD" id="cd13127">
    <property type="entry name" value="MATE_tuaB_like"/>
    <property type="match status" value="1"/>
</dbReference>
<sequence length="438" mass="49138">MGGSILAVQQIIKVIKEKLADRFLRNLGWLGLSQLFIRVSRLAATIVLARLLTKEDYGLAALVLTTNEFVNVFTQNGIWAKIVQADEADLPELCETSYWLNWIVCGLVFLSQCIAAFPVSWFYNDPRIILPICVMATVYLMIPMALVQASLANRENRLHVSALANGIQVSVDNILTIILAFLGWGMWAIVLPKVLVAPIWVIVYYRNHPWRPTYKFTLSKWQEIIRFGRSVLGVKVMHTLINNLDYVIAGRFLGVEALGLYYFAFNAGLGISMSAINTLETALFPHLCDARSQPSEFKSRYFKSFKSIAWIILPLVFLQSSLAPFYVPLIFGQKWIAAIPLLILICLSAIPRPFANAASSGLWAIDKPDWDFMWNILFTGFFAIALLIGVNWGVLGVAIAVFLTHSIASPAYTVWVSSYISRVMDRETTIAIETKETT</sequence>
<feature type="transmembrane region" description="Helical" evidence="7">
    <location>
        <begin position="396"/>
        <end position="416"/>
    </location>
</feature>
<evidence type="ECO:0000313" key="8">
    <source>
        <dbReference type="EMBL" id="NMF60528.1"/>
    </source>
</evidence>
<evidence type="ECO:0000313" key="9">
    <source>
        <dbReference type="Proteomes" id="UP000738376"/>
    </source>
</evidence>
<comment type="similarity">
    <text evidence="2">Belongs to the polysaccharide synthase family.</text>
</comment>
<keyword evidence="9" id="KW-1185">Reference proteome</keyword>
<comment type="subcellular location">
    <subcellularLocation>
        <location evidence="1">Cell membrane</location>
        <topology evidence="1">Multi-pass membrane protein</topology>
    </subcellularLocation>
</comment>
<evidence type="ECO:0000256" key="7">
    <source>
        <dbReference type="SAM" id="Phobius"/>
    </source>
</evidence>
<evidence type="ECO:0000256" key="3">
    <source>
        <dbReference type="ARBA" id="ARBA00022475"/>
    </source>
</evidence>
<evidence type="ECO:0000256" key="2">
    <source>
        <dbReference type="ARBA" id="ARBA00007430"/>
    </source>
</evidence>
<feature type="transmembrane region" description="Helical" evidence="7">
    <location>
        <begin position="372"/>
        <end position="390"/>
    </location>
</feature>
<keyword evidence="6 7" id="KW-0472">Membrane</keyword>
<dbReference type="PANTHER" id="PTHR30250:SF10">
    <property type="entry name" value="LIPOPOLYSACCHARIDE BIOSYNTHESIS PROTEIN WZXC"/>
    <property type="match status" value="1"/>
</dbReference>
<dbReference type="Pfam" id="PF13440">
    <property type="entry name" value="Polysacc_synt_3"/>
    <property type="match status" value="1"/>
</dbReference>
<protein>
    <submittedName>
        <fullName evidence="8">Lipopolysaccharide biosynthesis protein</fullName>
    </submittedName>
</protein>
<comment type="caution">
    <text evidence="8">The sequence shown here is derived from an EMBL/GenBank/DDBJ whole genome shotgun (WGS) entry which is preliminary data.</text>
</comment>
<evidence type="ECO:0000256" key="6">
    <source>
        <dbReference type="ARBA" id="ARBA00023136"/>
    </source>
</evidence>
<evidence type="ECO:0000256" key="5">
    <source>
        <dbReference type="ARBA" id="ARBA00022989"/>
    </source>
</evidence>
<name>A0ABX1LWG2_9CYAN</name>
<dbReference type="RefSeq" id="WP_169365470.1">
    <property type="nucleotide sequence ID" value="NZ_JAAVJL010000003.1"/>
</dbReference>
<evidence type="ECO:0000256" key="1">
    <source>
        <dbReference type="ARBA" id="ARBA00004651"/>
    </source>
</evidence>
<organism evidence="8 9">
    <name type="scientific">Pseudanabaena yagii GIHE-NHR1</name>
    <dbReference type="NCBI Taxonomy" id="2722753"/>
    <lineage>
        <taxon>Bacteria</taxon>
        <taxon>Bacillati</taxon>
        <taxon>Cyanobacteriota</taxon>
        <taxon>Cyanophyceae</taxon>
        <taxon>Pseudanabaenales</taxon>
        <taxon>Pseudanabaenaceae</taxon>
        <taxon>Pseudanabaena</taxon>
        <taxon>Pseudanabaena yagii</taxon>
    </lineage>
</organism>
<proteinExistence type="inferred from homology"/>
<feature type="transmembrane region" description="Helical" evidence="7">
    <location>
        <begin position="128"/>
        <end position="146"/>
    </location>
</feature>
<feature type="transmembrane region" description="Helical" evidence="7">
    <location>
        <begin position="308"/>
        <end position="329"/>
    </location>
</feature>
<evidence type="ECO:0000256" key="4">
    <source>
        <dbReference type="ARBA" id="ARBA00022692"/>
    </source>
</evidence>
<reference evidence="8 9" key="1">
    <citation type="submission" date="2020-03" db="EMBL/GenBank/DDBJ databases">
        <title>Draft Genome Sequence of 2-Methylisoborneol Producing Pseudanabaena yagii Strain GIHE-NHR1 Isolated from North Han River in South Korea.</title>
        <authorList>
            <person name="Jeong J."/>
        </authorList>
    </citation>
    <scope>NUCLEOTIDE SEQUENCE [LARGE SCALE GENOMIC DNA]</scope>
    <source>
        <strain evidence="8 9">GIHE-NHR1</strain>
    </source>
</reference>
<keyword evidence="3" id="KW-1003">Cell membrane</keyword>
<feature type="transmembrane region" description="Helical" evidence="7">
    <location>
        <begin position="335"/>
        <end position="351"/>
    </location>
</feature>
<dbReference type="EMBL" id="JAAVJL010000003">
    <property type="protein sequence ID" value="NMF60528.1"/>
    <property type="molecule type" value="Genomic_DNA"/>
</dbReference>
<feature type="transmembrane region" description="Helical" evidence="7">
    <location>
        <begin position="99"/>
        <end position="122"/>
    </location>
</feature>
<gene>
    <name evidence="8" type="ORF">HC246_21490</name>
</gene>
<dbReference type="Proteomes" id="UP000738376">
    <property type="component" value="Unassembled WGS sequence"/>
</dbReference>
<dbReference type="InterPro" id="IPR050833">
    <property type="entry name" value="Poly_Biosynth_Transport"/>
</dbReference>
<accession>A0ABX1LWG2</accession>
<keyword evidence="4 7" id="KW-0812">Transmembrane</keyword>
<feature type="transmembrane region" description="Helical" evidence="7">
    <location>
        <begin position="187"/>
        <end position="205"/>
    </location>
</feature>
<dbReference type="PANTHER" id="PTHR30250">
    <property type="entry name" value="PST FAMILY PREDICTED COLANIC ACID TRANSPORTER"/>
    <property type="match status" value="1"/>
</dbReference>
<keyword evidence="5 7" id="KW-1133">Transmembrane helix</keyword>